<reference evidence="2" key="1">
    <citation type="journal article" date="2017" name="Nature">
        <title>The genome of Chenopodium quinoa.</title>
        <authorList>
            <person name="Jarvis D.E."/>
            <person name="Ho Y.S."/>
            <person name="Lightfoot D.J."/>
            <person name="Schmoeckel S.M."/>
            <person name="Li B."/>
            <person name="Borm T.J.A."/>
            <person name="Ohyanagi H."/>
            <person name="Mineta K."/>
            <person name="Michell C.T."/>
            <person name="Saber N."/>
            <person name="Kharbatia N.M."/>
            <person name="Rupper R.R."/>
            <person name="Sharp A.R."/>
            <person name="Dally N."/>
            <person name="Boughton B.A."/>
            <person name="Woo Y.H."/>
            <person name="Gao G."/>
            <person name="Schijlen E.G.W.M."/>
            <person name="Guo X."/>
            <person name="Momin A.A."/>
            <person name="Negrao S."/>
            <person name="Al-Babili S."/>
            <person name="Gehring C."/>
            <person name="Roessner U."/>
            <person name="Jung C."/>
            <person name="Murphy K."/>
            <person name="Arold S.T."/>
            <person name="Gojobori T."/>
            <person name="van der Linden C.G."/>
            <person name="van Loo E.N."/>
            <person name="Jellen E.N."/>
            <person name="Maughan P.J."/>
            <person name="Tester M."/>
        </authorList>
    </citation>
    <scope>NUCLEOTIDE SEQUENCE [LARGE SCALE GENOMIC DNA]</scope>
    <source>
        <strain evidence="2">cv. PI 614886</strain>
    </source>
</reference>
<evidence type="ECO:0000259" key="1">
    <source>
        <dbReference type="Pfam" id="PF10551"/>
    </source>
</evidence>
<proteinExistence type="predicted"/>
<reference evidence="2" key="2">
    <citation type="submission" date="2021-03" db="UniProtKB">
        <authorList>
            <consortium name="EnsemblPlants"/>
        </authorList>
    </citation>
    <scope>IDENTIFICATION</scope>
</reference>
<accession>A0A803KM28</accession>
<keyword evidence="3" id="KW-1185">Reference proteome</keyword>
<dbReference type="EnsemblPlants" id="AUR62000084-RA">
    <property type="protein sequence ID" value="AUR62000084-RA:cds"/>
    <property type="gene ID" value="AUR62000084"/>
</dbReference>
<dbReference type="Proteomes" id="UP000596660">
    <property type="component" value="Unplaced"/>
</dbReference>
<dbReference type="AlphaFoldDB" id="A0A803KM28"/>
<protein>
    <recommendedName>
        <fullName evidence="1">MULE transposase domain-containing protein</fullName>
    </recommendedName>
</protein>
<dbReference type="PANTHER" id="PTHR47718:SF17">
    <property type="entry name" value="PROTEIN FAR1-RELATED SEQUENCE 5-LIKE"/>
    <property type="match status" value="1"/>
</dbReference>
<evidence type="ECO:0000313" key="3">
    <source>
        <dbReference type="Proteomes" id="UP000596660"/>
    </source>
</evidence>
<dbReference type="Gramene" id="AUR62000084-RA">
    <property type="protein sequence ID" value="AUR62000084-RA:cds"/>
    <property type="gene ID" value="AUR62000084"/>
</dbReference>
<evidence type="ECO:0000313" key="2">
    <source>
        <dbReference type="EnsemblPlants" id="AUR62000084-RA:cds"/>
    </source>
</evidence>
<sequence length="347" mass="38744">MKLSGVKVTDSLRVLKKEVGGSPNLCFTASDAYNALSSEKAAQIEGCDSNQLIKYFAKRHVDEADFYYDFEQDDSGALVSFFWRDGRMMRDYHYFGDLLVFDITYRTNKYGMICAPFVGMNHHGNNVMFGMGFILNERTKSFDWLFDTFLHSMGRKSPITIMTDQAQAIAAAAEAETEAAFKPAHLVTFSPTPSSTLNNRRLSSQFSKPSSPIRAGSTKKKTLAWVSLQGRLVEADEATSAQAIGGGLSREEAVGWELFIFIHRVLIVAVAAAKCEKNHQILQLRKCVQLRDDILMSMQQKLDDLCEQMNSMKDQPQAVVDLSAPKIMDFSSRRSSLASKSGSMCRD</sequence>
<feature type="domain" description="MULE transposase" evidence="1">
    <location>
        <begin position="99"/>
        <end position="175"/>
    </location>
</feature>
<name>A0A803KM28_CHEQI</name>
<dbReference type="PANTHER" id="PTHR47718">
    <property type="entry name" value="OS01G0519700 PROTEIN"/>
    <property type="match status" value="1"/>
</dbReference>
<dbReference type="InterPro" id="IPR018289">
    <property type="entry name" value="MULE_transposase_dom"/>
</dbReference>
<organism evidence="2 3">
    <name type="scientific">Chenopodium quinoa</name>
    <name type="common">Quinoa</name>
    <dbReference type="NCBI Taxonomy" id="63459"/>
    <lineage>
        <taxon>Eukaryota</taxon>
        <taxon>Viridiplantae</taxon>
        <taxon>Streptophyta</taxon>
        <taxon>Embryophyta</taxon>
        <taxon>Tracheophyta</taxon>
        <taxon>Spermatophyta</taxon>
        <taxon>Magnoliopsida</taxon>
        <taxon>eudicotyledons</taxon>
        <taxon>Gunneridae</taxon>
        <taxon>Pentapetalae</taxon>
        <taxon>Caryophyllales</taxon>
        <taxon>Chenopodiaceae</taxon>
        <taxon>Chenopodioideae</taxon>
        <taxon>Atripliceae</taxon>
        <taxon>Chenopodium</taxon>
    </lineage>
</organism>
<dbReference type="Pfam" id="PF10551">
    <property type="entry name" value="MULE"/>
    <property type="match status" value="1"/>
</dbReference>